<dbReference type="EMBL" id="JANHOG010001854">
    <property type="protein sequence ID" value="KAJ3530733.1"/>
    <property type="molecule type" value="Genomic_DNA"/>
</dbReference>
<organism evidence="1 2">
    <name type="scientific">Phlebia brevispora</name>
    <dbReference type="NCBI Taxonomy" id="194682"/>
    <lineage>
        <taxon>Eukaryota</taxon>
        <taxon>Fungi</taxon>
        <taxon>Dikarya</taxon>
        <taxon>Basidiomycota</taxon>
        <taxon>Agaricomycotina</taxon>
        <taxon>Agaricomycetes</taxon>
        <taxon>Polyporales</taxon>
        <taxon>Meruliaceae</taxon>
        <taxon>Phlebia</taxon>
    </lineage>
</organism>
<proteinExistence type="predicted"/>
<reference evidence="1" key="1">
    <citation type="submission" date="2022-07" db="EMBL/GenBank/DDBJ databases">
        <title>Genome Sequence of Phlebia brevispora.</title>
        <authorList>
            <person name="Buettner E."/>
        </authorList>
    </citation>
    <scope>NUCLEOTIDE SEQUENCE</scope>
    <source>
        <strain evidence="1">MPL23</strain>
    </source>
</reference>
<accession>A0ACC1S2L4</accession>
<gene>
    <name evidence="1" type="ORF">NM688_g7668</name>
</gene>
<comment type="caution">
    <text evidence="1">The sequence shown here is derived from an EMBL/GenBank/DDBJ whole genome shotgun (WGS) entry which is preliminary data.</text>
</comment>
<dbReference type="Proteomes" id="UP001148662">
    <property type="component" value="Unassembled WGS sequence"/>
</dbReference>
<sequence>MDWSLFLPLYLRHGTAAGYSTGPVHTAFPVHSRPQWSLGTDACHDPRSFGCMSLDQNLFTLLFAPSKEDPNVTDLVDPSNNPHYRKERVPGETYRIDVYDPLSQSLLATATAPNATSKHKIIELHNPSKVVELKYTGTLTFKWKFQWEEHEFEWKREECFIIRKPDPSVLVAVTKEPSGRIRTSSVQILDYNLNRFDIQDRKGLEIVILTALLTFQDTNDAYHTPAPNAAAALDVPSTSAPTLTMRPSIFGIGRRASDEAQAALARDLSQMQLDPDAPPALPPKPEKRTGIERIKEMHAIRVATGEGEANEVIVEGDGSFEEYGRYVEGMLNDDAILFVTIRSFSATEVPKVLQVVEETKRLRHKAGLDEDEELHQRPSS</sequence>
<keyword evidence="2" id="KW-1185">Reference proteome</keyword>
<protein>
    <submittedName>
        <fullName evidence="1">Uncharacterized protein</fullName>
    </submittedName>
</protein>
<evidence type="ECO:0000313" key="1">
    <source>
        <dbReference type="EMBL" id="KAJ3530733.1"/>
    </source>
</evidence>
<name>A0ACC1S2L4_9APHY</name>
<evidence type="ECO:0000313" key="2">
    <source>
        <dbReference type="Proteomes" id="UP001148662"/>
    </source>
</evidence>